<evidence type="ECO:0000256" key="7">
    <source>
        <dbReference type="ARBA" id="ARBA00023014"/>
    </source>
</evidence>
<dbReference type="SUPFAM" id="SSF50022">
    <property type="entry name" value="ISP domain"/>
    <property type="match status" value="1"/>
</dbReference>
<evidence type="ECO:0000256" key="3">
    <source>
        <dbReference type="ARBA" id="ARBA00022723"/>
    </source>
</evidence>
<keyword evidence="7" id="KW-0411">Iron-sulfur</keyword>
<organism evidence="10 11">
    <name type="scientific">Rhodococcus opacus</name>
    <name type="common">Nocardia opaca</name>
    <dbReference type="NCBI Taxonomy" id="37919"/>
    <lineage>
        <taxon>Bacteria</taxon>
        <taxon>Bacillati</taxon>
        <taxon>Actinomycetota</taxon>
        <taxon>Actinomycetes</taxon>
        <taxon>Mycobacteriales</taxon>
        <taxon>Nocardiaceae</taxon>
        <taxon>Rhodococcus</taxon>
    </lineage>
</organism>
<comment type="similarity">
    <text evidence="1">Belongs to the bacterial ring-hydroxylating dioxygenase alpha subunit family.</text>
</comment>
<dbReference type="GO" id="GO:0016705">
    <property type="term" value="F:oxidoreductase activity, acting on paired donors, with incorporation or reduction of molecular oxygen"/>
    <property type="evidence" value="ECO:0007669"/>
    <property type="project" value="UniProtKB-ARBA"/>
</dbReference>
<dbReference type="PANTHER" id="PTHR43756:SF1">
    <property type="entry name" value="3-PHENYLPROPIONATE_CINNAMIC ACID DIOXYGENASE SUBUNIT ALPHA"/>
    <property type="match status" value="1"/>
</dbReference>
<dbReference type="InterPro" id="IPR036922">
    <property type="entry name" value="Rieske_2Fe-2S_sf"/>
</dbReference>
<accession>A0A076EYR2</accession>
<dbReference type="InterPro" id="IPR015881">
    <property type="entry name" value="ARHD_Rieske_2Fe_2S"/>
</dbReference>
<evidence type="ECO:0000256" key="1">
    <source>
        <dbReference type="ARBA" id="ARBA00008751"/>
    </source>
</evidence>
<sequence>MTAEQFIIDDRENNLFRVNREAFTSEDVLQRERKEIFGKTWLYVGHESEIPGKNDFQTRDVGGRPVIFNRDRHGDVRVLLNTCLHRGSSVCRHSSGNAKIFTCFYHGWAYRNSGELVNVPGNEDYKSEPAVVYKGLQSPAQVDSYRGLYFVNFDPDAPDLLTFLGEARYFIDLAADQSPEGVAILEGTHKYSLKANWKLLVENSIDGYHAKSVHHTYFEMMMELGATPPMLGKDTVNGVAPAGMGTEFPNGHATLMYPANGLPLATDSVKQTLAGLRSQAEQAFGENYANAMFGLARNSVFFPSLILIDLSFGLTLRTFYPVSASETLVTGWQIIPKGVDEEFVKYRINNALTFWGPAGLATPDDVEALEQAQKGFGARGEVGWSDVSKGMGKPVPAANDELQMRSWWREWNRRITGEQLPTEGTSFVPFDKQGVDA</sequence>
<dbReference type="CDD" id="cd03469">
    <property type="entry name" value="Rieske_RO_Alpha_N"/>
    <property type="match status" value="1"/>
</dbReference>
<keyword evidence="6" id="KW-0408">Iron</keyword>
<evidence type="ECO:0000256" key="6">
    <source>
        <dbReference type="ARBA" id="ARBA00023004"/>
    </source>
</evidence>
<dbReference type="GO" id="GO:0005506">
    <property type="term" value="F:iron ion binding"/>
    <property type="evidence" value="ECO:0007669"/>
    <property type="project" value="InterPro"/>
</dbReference>
<dbReference type="PROSITE" id="PS00570">
    <property type="entry name" value="RING_HYDROXYL_ALPHA"/>
    <property type="match status" value="1"/>
</dbReference>
<dbReference type="SUPFAM" id="SSF55961">
    <property type="entry name" value="Bet v1-like"/>
    <property type="match status" value="1"/>
</dbReference>
<dbReference type="EMBL" id="CP008947">
    <property type="protein sequence ID" value="AII08474.1"/>
    <property type="molecule type" value="Genomic_DNA"/>
</dbReference>
<evidence type="ECO:0000256" key="5">
    <source>
        <dbReference type="ARBA" id="ARBA00023002"/>
    </source>
</evidence>
<evidence type="ECO:0000313" key="11">
    <source>
        <dbReference type="Proteomes" id="UP000028488"/>
    </source>
</evidence>
<dbReference type="Proteomes" id="UP000028488">
    <property type="component" value="Chromosome"/>
</dbReference>
<dbReference type="AlphaFoldDB" id="A0A076EYR2"/>
<proteinExistence type="inferred from homology"/>
<name>A0A076EYR2_RHOOP</name>
<gene>
    <name evidence="10" type="ORF">EP51_29200</name>
</gene>
<dbReference type="CDD" id="cd08879">
    <property type="entry name" value="RHO_alpha_C_AntDO-like"/>
    <property type="match status" value="1"/>
</dbReference>
<dbReference type="Gene3D" id="2.102.10.10">
    <property type="entry name" value="Rieske [2Fe-2S] iron-sulphur domain"/>
    <property type="match status" value="1"/>
</dbReference>
<dbReference type="Pfam" id="PF00355">
    <property type="entry name" value="Rieske"/>
    <property type="match status" value="1"/>
</dbReference>
<evidence type="ECO:0000256" key="8">
    <source>
        <dbReference type="ARBA" id="ARBA00023027"/>
    </source>
</evidence>
<keyword evidence="3" id="KW-0479">Metal-binding</keyword>
<dbReference type="PRINTS" id="PR00090">
    <property type="entry name" value="RNGDIOXGNASE"/>
</dbReference>
<evidence type="ECO:0000259" key="9">
    <source>
        <dbReference type="PROSITE" id="PS51296"/>
    </source>
</evidence>
<evidence type="ECO:0000256" key="4">
    <source>
        <dbReference type="ARBA" id="ARBA00022964"/>
    </source>
</evidence>
<dbReference type="GO" id="GO:0051537">
    <property type="term" value="F:2 iron, 2 sulfur cluster binding"/>
    <property type="evidence" value="ECO:0007669"/>
    <property type="project" value="UniProtKB-KW"/>
</dbReference>
<dbReference type="PANTHER" id="PTHR43756">
    <property type="entry name" value="CHOLINE MONOOXYGENASE, CHLOROPLASTIC"/>
    <property type="match status" value="1"/>
</dbReference>
<keyword evidence="8" id="KW-0520">NAD</keyword>
<dbReference type="InterPro" id="IPR001663">
    <property type="entry name" value="Rng_hydr_dOase-A"/>
</dbReference>
<dbReference type="RefSeq" id="WP_128641232.1">
    <property type="nucleotide sequence ID" value="NZ_CP008947.1"/>
</dbReference>
<dbReference type="PROSITE" id="PS51296">
    <property type="entry name" value="RIESKE"/>
    <property type="match status" value="1"/>
</dbReference>
<dbReference type="eggNOG" id="COG4638">
    <property type="taxonomic scope" value="Bacteria"/>
</dbReference>
<dbReference type="InterPro" id="IPR017941">
    <property type="entry name" value="Rieske_2Fe-2S"/>
</dbReference>
<reference evidence="10 11" key="1">
    <citation type="submission" date="2014-07" db="EMBL/GenBank/DDBJ databases">
        <title>Genome Sequence of Rhodococcus opacus Strain R7, a Biodegrader of Mono- and Polycyclic Aromatic Hydrocarbons.</title>
        <authorList>
            <person name="Di Gennaro P."/>
            <person name="Zampolli J."/>
            <person name="Presti I."/>
            <person name="Cappelletti M."/>
            <person name="D'Ursi P."/>
            <person name="Orro A."/>
            <person name="Mezzelani A."/>
            <person name="Milanesi L."/>
        </authorList>
    </citation>
    <scope>NUCLEOTIDE SEQUENCE [LARGE SCALE GENOMIC DNA]</scope>
    <source>
        <strain evidence="10 11">R7</strain>
    </source>
</reference>
<dbReference type="Pfam" id="PF00848">
    <property type="entry name" value="Ring_hydroxyl_A"/>
    <property type="match status" value="1"/>
</dbReference>
<dbReference type="GO" id="GO:0051213">
    <property type="term" value="F:dioxygenase activity"/>
    <property type="evidence" value="ECO:0007669"/>
    <property type="project" value="UniProtKB-KW"/>
</dbReference>
<keyword evidence="2" id="KW-0001">2Fe-2S</keyword>
<dbReference type="InterPro" id="IPR015879">
    <property type="entry name" value="Ring_hydroxy_dOase_asu_C_dom"/>
</dbReference>
<evidence type="ECO:0000256" key="2">
    <source>
        <dbReference type="ARBA" id="ARBA00022714"/>
    </source>
</evidence>
<feature type="domain" description="Rieske" evidence="9">
    <location>
        <begin position="41"/>
        <end position="139"/>
    </location>
</feature>
<keyword evidence="5" id="KW-0560">Oxidoreductase</keyword>
<protein>
    <submittedName>
        <fullName evidence="10">p-cumate dioxygenase</fullName>
    </submittedName>
</protein>
<keyword evidence="4 10" id="KW-0223">Dioxygenase</keyword>
<dbReference type="GO" id="GO:0004497">
    <property type="term" value="F:monooxygenase activity"/>
    <property type="evidence" value="ECO:0007669"/>
    <property type="project" value="UniProtKB-ARBA"/>
</dbReference>
<dbReference type="Gene3D" id="3.90.380.10">
    <property type="entry name" value="Naphthalene 1,2-dioxygenase Alpha Subunit, Chain A, domain 1"/>
    <property type="match status" value="1"/>
</dbReference>
<evidence type="ECO:0000313" key="10">
    <source>
        <dbReference type="EMBL" id="AII08474.1"/>
    </source>
</evidence>